<protein>
    <submittedName>
        <fullName evidence="1">CarboxypepD_reg-like domain-containing protein</fullName>
    </submittedName>
</protein>
<evidence type="ECO:0000313" key="1">
    <source>
        <dbReference type="EMBL" id="SHK12507.1"/>
    </source>
</evidence>
<organism evidence="1 2">
    <name type="scientific">Hymenobacter psychrotolerans DSM 18569</name>
    <dbReference type="NCBI Taxonomy" id="1121959"/>
    <lineage>
        <taxon>Bacteria</taxon>
        <taxon>Pseudomonadati</taxon>
        <taxon>Bacteroidota</taxon>
        <taxon>Cytophagia</taxon>
        <taxon>Cytophagales</taxon>
        <taxon>Hymenobacteraceae</taxon>
        <taxon>Hymenobacter</taxon>
    </lineage>
</organism>
<evidence type="ECO:0000313" key="2">
    <source>
        <dbReference type="Proteomes" id="UP000183947"/>
    </source>
</evidence>
<name>A0A1M6PX74_9BACT</name>
<dbReference type="EMBL" id="FRAS01000001">
    <property type="protein sequence ID" value="SHK12507.1"/>
    <property type="molecule type" value="Genomic_DNA"/>
</dbReference>
<dbReference type="Gene3D" id="2.60.40.1120">
    <property type="entry name" value="Carboxypeptidase-like, regulatory domain"/>
    <property type="match status" value="1"/>
</dbReference>
<dbReference type="InterPro" id="IPR008969">
    <property type="entry name" value="CarboxyPept-like_regulatory"/>
</dbReference>
<dbReference type="AlphaFoldDB" id="A0A1M6PX74"/>
<keyword evidence="2" id="KW-1185">Reference proteome</keyword>
<sequence length="250" mass="27021">MPRLVALSVPQPCHESWALMTPAAQGRHCAACDKVVLDFTQKTDAEILALLQRAAAPCGRFRPDQLGRPLLPPPAPAPRWRTWLAAAATVLGLREVAAEESRGQQLQTAEVFQAKDVRKVEALRRAAPKAPDTARQILRGRVTDKASGEGLPGVTVLVPGTTIGVATSADGTFDLNVSGTIATQVSYSFVGYVTQVMSLEQAATYPTVELEADTKGLVGELIIVAGGVRSSRWYTPRSLWYRISRPFRTF</sequence>
<reference evidence="2" key="1">
    <citation type="submission" date="2016-11" db="EMBL/GenBank/DDBJ databases">
        <authorList>
            <person name="Varghese N."/>
            <person name="Submissions S."/>
        </authorList>
    </citation>
    <scope>NUCLEOTIDE SEQUENCE [LARGE SCALE GENOMIC DNA]</scope>
    <source>
        <strain evidence="2">DSM 18569</strain>
    </source>
</reference>
<dbReference type="Pfam" id="PF13715">
    <property type="entry name" value="CarbopepD_reg_2"/>
    <property type="match status" value="1"/>
</dbReference>
<accession>A0A1M6PX74</accession>
<dbReference type="STRING" id="1121959.SAMN02746009_00375"/>
<dbReference type="RefSeq" id="WP_073280984.1">
    <property type="nucleotide sequence ID" value="NZ_FRAS01000001.1"/>
</dbReference>
<gene>
    <name evidence="1" type="ORF">SAMN02746009_00375</name>
</gene>
<proteinExistence type="predicted"/>
<dbReference type="SUPFAM" id="SSF49464">
    <property type="entry name" value="Carboxypeptidase regulatory domain-like"/>
    <property type="match status" value="1"/>
</dbReference>
<dbReference type="Proteomes" id="UP000183947">
    <property type="component" value="Unassembled WGS sequence"/>
</dbReference>